<gene>
    <name evidence="1" type="primary">spoIIIAB</name>
    <name evidence="1" type="ORF">ACI1P1_18575</name>
</gene>
<name>A0ACC7P043_9BACL</name>
<accession>A0ACC7P043</accession>
<sequence length="172" mass="19363">MLKLAGAMCVIFAGTMLGFYQALQLSTRTRQIRQVMQGLQRLETEITYSFTPLSQALRQVADSLAGPVAHLFRRTAEALEEKETATVQESWRLAVEECWSRTAMKRPERDAVLQLGAVLGKSDRSDQAKHLRMTVSLLTAEEAEAAEENRRYGKMWRSLGLLSGVLIVILMY</sequence>
<keyword evidence="2" id="KW-1185">Reference proteome</keyword>
<comment type="caution">
    <text evidence="1">The sequence shown here is derived from an EMBL/GenBank/DDBJ whole genome shotgun (WGS) entry which is preliminary data.</text>
</comment>
<evidence type="ECO:0000313" key="2">
    <source>
        <dbReference type="Proteomes" id="UP001631969"/>
    </source>
</evidence>
<organism evidence="1 2">
    <name type="scientific">Paenibacillus mesotrionivorans</name>
    <dbReference type="NCBI Taxonomy" id="3160968"/>
    <lineage>
        <taxon>Bacteria</taxon>
        <taxon>Bacillati</taxon>
        <taxon>Bacillota</taxon>
        <taxon>Bacilli</taxon>
        <taxon>Bacillales</taxon>
        <taxon>Paenibacillaceae</taxon>
        <taxon>Paenibacillus</taxon>
    </lineage>
</organism>
<dbReference type="EMBL" id="JBJURJ010000012">
    <property type="protein sequence ID" value="MFM9330308.1"/>
    <property type="molecule type" value="Genomic_DNA"/>
</dbReference>
<evidence type="ECO:0000313" key="1">
    <source>
        <dbReference type="EMBL" id="MFM9330308.1"/>
    </source>
</evidence>
<protein>
    <submittedName>
        <fullName evidence="1">Stage III sporulation protein SpoIIIAB</fullName>
    </submittedName>
</protein>
<proteinExistence type="predicted"/>
<reference evidence="1" key="1">
    <citation type="submission" date="2024-12" db="EMBL/GenBank/DDBJ databases">
        <authorList>
            <person name="Wu N."/>
        </authorList>
    </citation>
    <scope>NUCLEOTIDE SEQUENCE</scope>
    <source>
        <strain evidence="1">P15</strain>
    </source>
</reference>
<dbReference type="Proteomes" id="UP001631969">
    <property type="component" value="Unassembled WGS sequence"/>
</dbReference>